<dbReference type="GO" id="GO:0005516">
    <property type="term" value="F:calmodulin binding"/>
    <property type="evidence" value="ECO:0007669"/>
    <property type="project" value="InterPro"/>
</dbReference>
<feature type="compositionally biased region" description="Basic and acidic residues" evidence="5">
    <location>
        <begin position="172"/>
        <end position="183"/>
    </location>
</feature>
<dbReference type="Gene3D" id="1.20.5.350">
    <property type="match status" value="1"/>
</dbReference>
<feature type="compositionally biased region" description="Polar residues" evidence="5">
    <location>
        <begin position="127"/>
        <end position="136"/>
    </location>
</feature>
<dbReference type="InterPro" id="IPR001978">
    <property type="entry name" value="Troponin"/>
</dbReference>
<dbReference type="GO" id="GO:0003779">
    <property type="term" value="F:actin binding"/>
    <property type="evidence" value="ECO:0007669"/>
    <property type="project" value="InterPro"/>
</dbReference>
<dbReference type="GO" id="GO:0006936">
    <property type="term" value="P:muscle contraction"/>
    <property type="evidence" value="ECO:0007669"/>
    <property type="project" value="InterPro"/>
</dbReference>
<feature type="region of interest" description="Disordered" evidence="5">
    <location>
        <begin position="757"/>
        <end position="843"/>
    </location>
</feature>
<sequence>MDDDFERRRELRRQKREEMRMEAERLASQRNEEDEEEAARERRRRARQERLRGKDKDDDVTYQPPELNNSHSVGVPESTTSSLLSSSGTGEGDEEEQALLDRLAKREERRQRRMKEALDRQRDDETTSNSNMSSSAGMLRGQSYEPEEEELNNKEEEKKQVKPLEEEELLEEERPRRSYFREQEYLKEISKIPHEEGKEADFEDPSEAHELILNEDVSDSQVDLEMDVEANTAETTAAVEENSEIEGLTDNRVDEMRGAEHFMKHEKEVSEKEDALMEDEDVMRKNKQPNGGVCEGSPPKNKKAERTFSRGSLRSPEAPEAEDADGEDARLEAERKLEELKRRRDETESEEFEKMKLKQQENEAELEELRRKREERRKVLEEDERRRKQDEAQKKAREEEEKRRMKEEIEKRRAEAAEKRQKVEDSVDGEARKPFKCVGPRGSSLKIGERAEFLNRSAQKSSVKASHSPVVSKIDNRLEQYTSAVQSNKELRSPRAGAVDLPMVTDGIRNIKSMWEKGNVFSSPGSLASTNKDAAGIKVGVAGRINDWLNKTPEGGKASGGRPADLKAGDVTSKRSLWENKGSSAAKVTTRGETKSVTNDAKKALEWIEEDKFEFEAVRSSENPDHVSLFSLTSQESSVIMADTEEVQEEKRKPKQKWHLRQRKRSHNLNQKVKILCLSITPSEAPVEEEATDETKPKPKFMPNISAPKIPEGDKVDFDDIHRKRQEKDLSELQSLIEAHFIQRKKDEEELIALEKRRAERADQQRVRAEKEKERQARLAEEKERRELEEQRKKLDEDAKKKKALTNMTHQYGGIQQKGEGRKGAKKQTEREKKKKILADRRKPLSIDHLSEDKLKEKANEMWQWMMQLEAEKFDLSEKLKRQKYDMNVLQTRINEQQKFAKGRGKGKVAGRLRCSQETTLFLLECLLSDSKVP</sequence>
<accession>A0A553QLJ0</accession>
<dbReference type="Proteomes" id="UP000316079">
    <property type="component" value="Unassembled WGS sequence"/>
</dbReference>
<feature type="region of interest" description="Disordered" evidence="5">
    <location>
        <begin position="233"/>
        <end position="441"/>
    </location>
</feature>
<dbReference type="PRINTS" id="PR01076">
    <property type="entry name" value="CALDESMON"/>
</dbReference>
<keyword evidence="3" id="KW-0597">Phosphoprotein</keyword>
<feature type="compositionally biased region" description="Basic and acidic residues" evidence="5">
    <location>
        <begin position="102"/>
        <end position="125"/>
    </location>
</feature>
<feature type="compositionally biased region" description="Basic and acidic residues" evidence="5">
    <location>
        <begin position="757"/>
        <end position="800"/>
    </location>
</feature>
<dbReference type="InterPro" id="IPR038077">
    <property type="entry name" value="Troponin_sf"/>
</dbReference>
<keyword evidence="7" id="KW-1185">Reference proteome</keyword>
<feature type="compositionally biased region" description="Basic and acidic residues" evidence="5">
    <location>
        <begin position="564"/>
        <end position="578"/>
    </location>
</feature>
<feature type="compositionally biased region" description="Basic and acidic residues" evidence="5">
    <location>
        <begin position="819"/>
        <end position="843"/>
    </location>
</feature>
<name>A0A553QLJ0_9TELE</name>
<dbReference type="PANTHER" id="PTHR18949:SF0">
    <property type="entry name" value="CALDESMON"/>
    <property type="match status" value="1"/>
</dbReference>
<dbReference type="AlphaFoldDB" id="A0A553QLJ0"/>
<feature type="compositionally biased region" description="Basic and acidic residues" evidence="5">
    <location>
        <begin position="327"/>
        <end position="433"/>
    </location>
</feature>
<evidence type="ECO:0000256" key="3">
    <source>
        <dbReference type="ARBA" id="ARBA00022553"/>
    </source>
</evidence>
<comment type="function">
    <text evidence="1">Troponin T is the tropomyosin-binding subunit of troponin, the thin filament regulatory complex which confers calcium-sensitivity to striated muscle actomyosin ATPase activity.</text>
</comment>
<dbReference type="OrthoDB" id="9908857at2759"/>
<dbReference type="STRING" id="623744.A0A553QLJ0"/>
<reference evidence="6 7" key="1">
    <citation type="journal article" date="2019" name="Sci. Data">
        <title>Hybrid genome assembly and annotation of Danionella translucida.</title>
        <authorList>
            <person name="Kadobianskyi M."/>
            <person name="Schulze L."/>
            <person name="Schuelke M."/>
            <person name="Judkewitz B."/>
        </authorList>
    </citation>
    <scope>NUCLEOTIDE SEQUENCE [LARGE SCALE GENOMIC DNA]</scope>
    <source>
        <strain evidence="6 7">Bolton</strain>
    </source>
</reference>
<gene>
    <name evidence="6" type="ORF">DNTS_020883</name>
</gene>
<dbReference type="GO" id="GO:0017022">
    <property type="term" value="F:myosin binding"/>
    <property type="evidence" value="ECO:0007669"/>
    <property type="project" value="InterPro"/>
</dbReference>
<keyword evidence="4" id="KW-0514">Muscle protein</keyword>
<evidence type="ECO:0000256" key="2">
    <source>
        <dbReference type="ARBA" id="ARBA00008330"/>
    </source>
</evidence>
<feature type="region of interest" description="Disordered" evidence="5">
    <location>
        <begin position="550"/>
        <end position="596"/>
    </location>
</feature>
<feature type="region of interest" description="Disordered" evidence="5">
    <location>
        <begin position="1"/>
        <end position="183"/>
    </location>
</feature>
<dbReference type="Pfam" id="PF00992">
    <property type="entry name" value="Troponin"/>
    <property type="match status" value="1"/>
</dbReference>
<dbReference type="FunFam" id="1.20.5.350:FF:000001">
    <property type="entry name" value="Troponin T, fast skeletal muscle"/>
    <property type="match status" value="1"/>
</dbReference>
<evidence type="ECO:0000313" key="7">
    <source>
        <dbReference type="Proteomes" id="UP000316079"/>
    </source>
</evidence>
<evidence type="ECO:0000256" key="4">
    <source>
        <dbReference type="ARBA" id="ARBA00023179"/>
    </source>
</evidence>
<dbReference type="SUPFAM" id="SSF90250">
    <property type="entry name" value="Troponin coil-coiled subunits"/>
    <property type="match status" value="1"/>
</dbReference>
<organism evidence="6 7">
    <name type="scientific">Danionella cerebrum</name>
    <dbReference type="NCBI Taxonomy" id="2873325"/>
    <lineage>
        <taxon>Eukaryota</taxon>
        <taxon>Metazoa</taxon>
        <taxon>Chordata</taxon>
        <taxon>Craniata</taxon>
        <taxon>Vertebrata</taxon>
        <taxon>Euteleostomi</taxon>
        <taxon>Actinopterygii</taxon>
        <taxon>Neopterygii</taxon>
        <taxon>Teleostei</taxon>
        <taxon>Ostariophysi</taxon>
        <taxon>Cypriniformes</taxon>
        <taxon>Danionidae</taxon>
        <taxon>Danioninae</taxon>
        <taxon>Danionella</taxon>
    </lineage>
</organism>
<feature type="compositionally biased region" description="Basic and acidic residues" evidence="5">
    <location>
        <begin position="1"/>
        <end position="31"/>
    </location>
</feature>
<evidence type="ECO:0000256" key="1">
    <source>
        <dbReference type="ARBA" id="ARBA00003363"/>
    </source>
</evidence>
<comment type="caution">
    <text evidence="6">The sequence shown here is derived from an EMBL/GenBank/DDBJ whole genome shotgun (WGS) entry which is preliminary data.</text>
</comment>
<feature type="region of interest" description="Disordered" evidence="5">
    <location>
        <begin position="685"/>
        <end position="716"/>
    </location>
</feature>
<dbReference type="Pfam" id="PF02029">
    <property type="entry name" value="Caldesmon"/>
    <property type="match status" value="1"/>
</dbReference>
<dbReference type="InterPro" id="IPR006017">
    <property type="entry name" value="Caldesmon"/>
</dbReference>
<dbReference type="EMBL" id="SRMA01025793">
    <property type="protein sequence ID" value="TRY90861.1"/>
    <property type="molecule type" value="Genomic_DNA"/>
</dbReference>
<evidence type="ECO:0000313" key="6">
    <source>
        <dbReference type="EMBL" id="TRY90861.1"/>
    </source>
</evidence>
<feature type="compositionally biased region" description="Basic and acidic residues" evidence="5">
    <location>
        <begin position="48"/>
        <end position="59"/>
    </location>
</feature>
<dbReference type="GO" id="GO:0001525">
    <property type="term" value="P:angiogenesis"/>
    <property type="evidence" value="ECO:0007669"/>
    <property type="project" value="TreeGrafter"/>
</dbReference>
<comment type="similarity">
    <text evidence="2">Belongs to the troponin T family.</text>
</comment>
<dbReference type="GO" id="GO:0005861">
    <property type="term" value="C:troponin complex"/>
    <property type="evidence" value="ECO:0007669"/>
    <property type="project" value="InterPro"/>
</dbReference>
<feature type="compositionally biased region" description="Basic and acidic residues" evidence="5">
    <location>
        <begin position="249"/>
        <end position="275"/>
    </location>
</feature>
<dbReference type="GO" id="GO:0051017">
    <property type="term" value="P:actin filament bundle assembly"/>
    <property type="evidence" value="ECO:0007669"/>
    <property type="project" value="TreeGrafter"/>
</dbReference>
<dbReference type="InterPro" id="IPR006018">
    <property type="entry name" value="Caldesmon_LSP"/>
</dbReference>
<protein>
    <submittedName>
        <fullName evidence="6">Uncharacterized protein</fullName>
    </submittedName>
</protein>
<proteinExistence type="inferred from homology"/>
<feature type="compositionally biased region" description="Low complexity" evidence="5">
    <location>
        <begin position="77"/>
        <end position="88"/>
    </location>
</feature>
<feature type="compositionally biased region" description="Basic and acidic residues" evidence="5">
    <location>
        <begin position="151"/>
        <end position="164"/>
    </location>
</feature>
<evidence type="ECO:0000256" key="5">
    <source>
        <dbReference type="SAM" id="MobiDB-lite"/>
    </source>
</evidence>
<dbReference type="PANTHER" id="PTHR18949">
    <property type="entry name" value="CALDESMON"/>
    <property type="match status" value="1"/>
</dbReference>